<dbReference type="Proteomes" id="UP000609531">
    <property type="component" value="Unassembled WGS sequence"/>
</dbReference>
<feature type="domain" description="Fe-containing alcohol dehydrogenase-like C-terminal" evidence="10">
    <location>
        <begin position="188"/>
        <end position="376"/>
    </location>
</feature>
<organism evidence="11 12">
    <name type="scientific">Acuticoccus mangrovi</name>
    <dbReference type="NCBI Taxonomy" id="2796142"/>
    <lineage>
        <taxon>Bacteria</taxon>
        <taxon>Pseudomonadati</taxon>
        <taxon>Pseudomonadota</taxon>
        <taxon>Alphaproteobacteria</taxon>
        <taxon>Hyphomicrobiales</taxon>
        <taxon>Amorphaceae</taxon>
        <taxon>Acuticoccus</taxon>
    </lineage>
</organism>
<dbReference type="Gene3D" id="1.20.1090.10">
    <property type="entry name" value="Dehydroquinate synthase-like - alpha domain"/>
    <property type="match status" value="1"/>
</dbReference>
<accession>A0A934ITM4</accession>
<evidence type="ECO:0000256" key="1">
    <source>
        <dbReference type="ARBA" id="ARBA00001962"/>
    </source>
</evidence>
<keyword evidence="3" id="KW-0560">Oxidoreductase</keyword>
<dbReference type="CDD" id="cd14861">
    <property type="entry name" value="Fe-ADH-like"/>
    <property type="match status" value="1"/>
</dbReference>
<evidence type="ECO:0000256" key="3">
    <source>
        <dbReference type="ARBA" id="ARBA00023002"/>
    </source>
</evidence>
<dbReference type="PANTHER" id="PTHR11496:SF102">
    <property type="entry name" value="ALCOHOL DEHYDROGENASE 4"/>
    <property type="match status" value="1"/>
</dbReference>
<comment type="cofactor">
    <cofactor evidence="1">
        <name>Fe cation</name>
        <dbReference type="ChEBI" id="CHEBI:24875"/>
    </cofactor>
</comment>
<dbReference type="RefSeq" id="WP_198884282.1">
    <property type="nucleotide sequence ID" value="NZ_JAEKJA010000026.1"/>
</dbReference>
<evidence type="ECO:0000313" key="12">
    <source>
        <dbReference type="Proteomes" id="UP000609531"/>
    </source>
</evidence>
<evidence type="ECO:0000313" key="11">
    <source>
        <dbReference type="EMBL" id="MBJ3778388.1"/>
    </source>
</evidence>
<dbReference type="FunFam" id="3.40.50.1970:FF:000003">
    <property type="entry name" value="Alcohol dehydrogenase, iron-containing"/>
    <property type="match status" value="1"/>
</dbReference>
<proteinExistence type="inferred from homology"/>
<dbReference type="PROSITE" id="PS00913">
    <property type="entry name" value="ADH_IRON_1"/>
    <property type="match status" value="1"/>
</dbReference>
<evidence type="ECO:0000256" key="8">
    <source>
        <dbReference type="ARBA" id="ARBA00076680"/>
    </source>
</evidence>
<feature type="domain" description="Alcohol dehydrogenase iron-type/glycerol dehydrogenase GldA" evidence="9">
    <location>
        <begin position="8"/>
        <end position="177"/>
    </location>
</feature>
<dbReference type="GO" id="GO:0046872">
    <property type="term" value="F:metal ion binding"/>
    <property type="evidence" value="ECO:0007669"/>
    <property type="project" value="InterPro"/>
</dbReference>
<dbReference type="EMBL" id="JAEKJA010000026">
    <property type="protein sequence ID" value="MBJ3778388.1"/>
    <property type="molecule type" value="Genomic_DNA"/>
</dbReference>
<evidence type="ECO:0000256" key="4">
    <source>
        <dbReference type="ARBA" id="ARBA00023027"/>
    </source>
</evidence>
<keyword evidence="12" id="KW-1185">Reference proteome</keyword>
<gene>
    <name evidence="11" type="ORF">JCR33_21995</name>
</gene>
<evidence type="ECO:0000256" key="5">
    <source>
        <dbReference type="ARBA" id="ARBA00049164"/>
    </source>
</evidence>
<comment type="similarity">
    <text evidence="2">Belongs to the iron-containing alcohol dehydrogenase family.</text>
</comment>
<dbReference type="FunFam" id="1.20.1090.10:FF:000001">
    <property type="entry name" value="Aldehyde-alcohol dehydrogenase"/>
    <property type="match status" value="1"/>
</dbReference>
<dbReference type="InterPro" id="IPR001670">
    <property type="entry name" value="ADH_Fe/GldA"/>
</dbReference>
<sequence>MALITYLTKIQFEVGSRRLLGAELEALGAKAPLIVADKGVVAAGIVAEVVAAGGLPADATVFDGTPENPTEEAVFEAVALFKSAGCDSVVAIGGGSPLDLAKAVSLMATHPAPLAQYAAILGGIGRIGKDKPPVIAVPTTAGTGSEVGRAALLTLADGRKLGFISPFMIPDVAICDPELTLGLPPRLTAATGMDALTHCIETYLSPRDNPPAEAIALDGLKRVAGNIRTAVADGSDLAARTEMMMAALEGGMTFQKGLGAVHSLSHPLGGLKELRLHHGTLNAVLLPAVLRYNAVGAEAKFARLGEALGAGPDADLAAEIVALNRDLGMPETLAAMGVPKDVLPQISEAAVLDHSTATNPRPIGAPEFLAILQEAWG</sequence>
<evidence type="ECO:0000256" key="6">
    <source>
        <dbReference type="ARBA" id="ARBA00049243"/>
    </source>
</evidence>
<dbReference type="InterPro" id="IPR018211">
    <property type="entry name" value="ADH_Fe_CS"/>
</dbReference>
<evidence type="ECO:0000256" key="2">
    <source>
        <dbReference type="ARBA" id="ARBA00007358"/>
    </source>
</evidence>
<dbReference type="Pfam" id="PF00465">
    <property type="entry name" value="Fe-ADH"/>
    <property type="match status" value="1"/>
</dbReference>
<dbReference type="InterPro" id="IPR039697">
    <property type="entry name" value="Alcohol_dehydrogenase_Fe"/>
</dbReference>
<evidence type="ECO:0000259" key="9">
    <source>
        <dbReference type="Pfam" id="PF00465"/>
    </source>
</evidence>
<dbReference type="InterPro" id="IPR056798">
    <property type="entry name" value="ADH_Fe_C"/>
</dbReference>
<protein>
    <recommendedName>
        <fullName evidence="7">Alcohol dehydrogenase 2</fullName>
    </recommendedName>
    <alternativeName>
        <fullName evidence="8">Alcohol dehydrogenase II</fullName>
    </alternativeName>
</protein>
<evidence type="ECO:0000259" key="10">
    <source>
        <dbReference type="Pfam" id="PF25137"/>
    </source>
</evidence>
<reference evidence="11" key="1">
    <citation type="submission" date="2020-12" db="EMBL/GenBank/DDBJ databases">
        <title>Bacterial taxonomy.</title>
        <authorList>
            <person name="Pan X."/>
        </authorList>
    </citation>
    <scope>NUCLEOTIDE SEQUENCE</scope>
    <source>
        <strain evidence="11">B2012</strain>
    </source>
</reference>
<dbReference type="SUPFAM" id="SSF56796">
    <property type="entry name" value="Dehydroquinate synthase-like"/>
    <property type="match status" value="1"/>
</dbReference>
<dbReference type="AlphaFoldDB" id="A0A934ITM4"/>
<evidence type="ECO:0000256" key="7">
    <source>
        <dbReference type="ARBA" id="ARBA00074848"/>
    </source>
</evidence>
<dbReference type="Pfam" id="PF25137">
    <property type="entry name" value="ADH_Fe_C"/>
    <property type="match status" value="1"/>
</dbReference>
<dbReference type="GO" id="GO:0004022">
    <property type="term" value="F:alcohol dehydrogenase (NAD+) activity"/>
    <property type="evidence" value="ECO:0007669"/>
    <property type="project" value="UniProtKB-EC"/>
</dbReference>
<dbReference type="Gene3D" id="3.40.50.1970">
    <property type="match status" value="1"/>
</dbReference>
<name>A0A934ITM4_9HYPH</name>
<keyword evidence="4" id="KW-0520">NAD</keyword>
<dbReference type="PANTHER" id="PTHR11496">
    <property type="entry name" value="ALCOHOL DEHYDROGENASE"/>
    <property type="match status" value="1"/>
</dbReference>
<comment type="catalytic activity">
    <reaction evidence="5">
        <text>a secondary alcohol + NAD(+) = a ketone + NADH + H(+)</text>
        <dbReference type="Rhea" id="RHEA:10740"/>
        <dbReference type="ChEBI" id="CHEBI:15378"/>
        <dbReference type="ChEBI" id="CHEBI:17087"/>
        <dbReference type="ChEBI" id="CHEBI:35681"/>
        <dbReference type="ChEBI" id="CHEBI:57540"/>
        <dbReference type="ChEBI" id="CHEBI:57945"/>
        <dbReference type="EC" id="1.1.1.1"/>
    </reaction>
</comment>
<comment type="caution">
    <text evidence="11">The sequence shown here is derived from an EMBL/GenBank/DDBJ whole genome shotgun (WGS) entry which is preliminary data.</text>
</comment>
<comment type="catalytic activity">
    <reaction evidence="6">
        <text>a primary alcohol + NAD(+) = an aldehyde + NADH + H(+)</text>
        <dbReference type="Rhea" id="RHEA:10736"/>
        <dbReference type="ChEBI" id="CHEBI:15378"/>
        <dbReference type="ChEBI" id="CHEBI:15734"/>
        <dbReference type="ChEBI" id="CHEBI:17478"/>
        <dbReference type="ChEBI" id="CHEBI:57540"/>
        <dbReference type="ChEBI" id="CHEBI:57945"/>
        <dbReference type="EC" id="1.1.1.1"/>
    </reaction>
</comment>